<evidence type="ECO:0000259" key="8">
    <source>
        <dbReference type="Pfam" id="PF00031"/>
    </source>
</evidence>
<evidence type="ECO:0000256" key="1">
    <source>
        <dbReference type="ARBA" id="ARBA00004613"/>
    </source>
</evidence>
<comment type="caution">
    <text evidence="9">The sequence shown here is derived from an EMBL/GenBank/DDBJ whole genome shotgun (WGS) entry which is preliminary data.</text>
</comment>
<dbReference type="SUPFAM" id="SSF54403">
    <property type="entry name" value="Cystatin/monellin"/>
    <property type="match status" value="1"/>
</dbReference>
<dbReference type="InterPro" id="IPR046350">
    <property type="entry name" value="Cystatin_sf"/>
</dbReference>
<evidence type="ECO:0000256" key="6">
    <source>
        <dbReference type="ARBA" id="ARBA00022729"/>
    </source>
</evidence>
<feature type="chain" id="PRO_5026352293" evidence="7">
    <location>
        <begin position="38"/>
        <end position="148"/>
    </location>
</feature>
<dbReference type="Gene3D" id="3.10.450.10">
    <property type="match status" value="1"/>
</dbReference>
<dbReference type="Pfam" id="PF00031">
    <property type="entry name" value="Cystatin"/>
    <property type="match status" value="1"/>
</dbReference>
<feature type="domain" description="Cystatin" evidence="8">
    <location>
        <begin position="49"/>
        <end position="132"/>
    </location>
</feature>
<dbReference type="Proteomes" id="UP000475037">
    <property type="component" value="Unassembled WGS sequence"/>
</dbReference>
<evidence type="ECO:0000256" key="4">
    <source>
        <dbReference type="ARBA" id="ARBA00022690"/>
    </source>
</evidence>
<reference evidence="9 10" key="1">
    <citation type="submission" date="2019-11" db="EMBL/GenBank/DDBJ databases">
        <authorList>
            <person name="Yang C."/>
            <person name="Li F."/>
        </authorList>
    </citation>
    <scope>NUCLEOTIDE SEQUENCE [LARGE SCALE GENOMIC DNA]</scope>
    <source>
        <strain evidence="9">KB4526</strain>
        <tissue evidence="9">Muscle</tissue>
    </source>
</reference>
<feature type="non-terminal residue" evidence="9">
    <location>
        <position position="148"/>
    </location>
</feature>
<dbReference type="EMBL" id="VOAJ01005954">
    <property type="protein sequence ID" value="KAF0873147.1"/>
    <property type="molecule type" value="Genomic_DNA"/>
</dbReference>
<gene>
    <name evidence="9" type="primary">Cst9</name>
    <name evidence="9" type="ORF">FOF47_R12919</name>
</gene>
<dbReference type="GO" id="GO:0005615">
    <property type="term" value="C:extracellular space"/>
    <property type="evidence" value="ECO:0007669"/>
    <property type="project" value="TreeGrafter"/>
</dbReference>
<protein>
    <submittedName>
        <fullName evidence="9">CST9 protein</fullName>
    </submittedName>
</protein>
<name>A0A6G1AC07_CROCR</name>
<keyword evidence="5" id="KW-0789">Thiol protease inhibitor</keyword>
<keyword evidence="3" id="KW-0964">Secreted</keyword>
<evidence type="ECO:0000256" key="3">
    <source>
        <dbReference type="ARBA" id="ARBA00022525"/>
    </source>
</evidence>
<keyword evidence="6 7" id="KW-0732">Signal</keyword>
<sequence length="148" mass="17409">MSVQVFVVMPRWRCGWVLPWAILLLLLGSEFLEEVESEGEKPMVSYLLATVEYAIHILNLQSHDTNAYRLVHIVKSRREQFKDSTLAFSFELQLRRTRCRKFDEDIDNCPFQASSEKNNIITCFFTIASEPWLTLFELWNKTCLDGFH</sequence>
<comment type="subcellular location">
    <subcellularLocation>
        <location evidence="1">Secreted</location>
    </subcellularLocation>
</comment>
<organism evidence="9 10">
    <name type="scientific">Crocuta crocuta</name>
    <name type="common">Spotted hyena</name>
    <dbReference type="NCBI Taxonomy" id="9678"/>
    <lineage>
        <taxon>Eukaryota</taxon>
        <taxon>Metazoa</taxon>
        <taxon>Chordata</taxon>
        <taxon>Craniata</taxon>
        <taxon>Vertebrata</taxon>
        <taxon>Euteleostomi</taxon>
        <taxon>Mammalia</taxon>
        <taxon>Eutheria</taxon>
        <taxon>Laurasiatheria</taxon>
        <taxon>Carnivora</taxon>
        <taxon>Feliformia</taxon>
        <taxon>Hyaenidae</taxon>
        <taxon>Crocuta</taxon>
    </lineage>
</organism>
<evidence type="ECO:0000256" key="5">
    <source>
        <dbReference type="ARBA" id="ARBA00022704"/>
    </source>
</evidence>
<evidence type="ECO:0000256" key="7">
    <source>
        <dbReference type="SAM" id="SignalP"/>
    </source>
</evidence>
<dbReference type="AlphaFoldDB" id="A0A6G1AC07"/>
<proteinExistence type="inferred from homology"/>
<dbReference type="GO" id="GO:0004869">
    <property type="term" value="F:cysteine-type endopeptidase inhibitor activity"/>
    <property type="evidence" value="ECO:0007669"/>
    <property type="project" value="UniProtKB-KW"/>
</dbReference>
<evidence type="ECO:0000256" key="2">
    <source>
        <dbReference type="ARBA" id="ARBA00009403"/>
    </source>
</evidence>
<feature type="non-terminal residue" evidence="9">
    <location>
        <position position="1"/>
    </location>
</feature>
<feature type="signal peptide" evidence="7">
    <location>
        <begin position="1"/>
        <end position="37"/>
    </location>
</feature>
<accession>A0A6G1AC07</accession>
<comment type="similarity">
    <text evidence="2">Belongs to the cystatin family.</text>
</comment>
<dbReference type="PANTHER" id="PTHR46945">
    <property type="entry name" value="CYSTATIN-9-LIKE"/>
    <property type="match status" value="1"/>
</dbReference>
<keyword evidence="4" id="KW-0646">Protease inhibitor</keyword>
<keyword evidence="10" id="KW-1185">Reference proteome</keyword>
<dbReference type="GO" id="GO:0019730">
    <property type="term" value="P:antimicrobial humoral response"/>
    <property type="evidence" value="ECO:0007669"/>
    <property type="project" value="TreeGrafter"/>
</dbReference>
<dbReference type="InterPro" id="IPR000010">
    <property type="entry name" value="Cystatin_dom"/>
</dbReference>
<evidence type="ECO:0000313" key="10">
    <source>
        <dbReference type="Proteomes" id="UP000475037"/>
    </source>
</evidence>
<dbReference type="InterPro" id="IPR043250">
    <property type="entry name" value="CST9-like"/>
</dbReference>
<dbReference type="PANTHER" id="PTHR46945:SF1">
    <property type="entry name" value="CYSTATIN-9-LIKE"/>
    <property type="match status" value="1"/>
</dbReference>
<dbReference type="OrthoDB" id="9626110at2759"/>
<evidence type="ECO:0000313" key="9">
    <source>
        <dbReference type="EMBL" id="KAF0873147.1"/>
    </source>
</evidence>